<reference evidence="2 3" key="1">
    <citation type="submission" date="2023-11" db="EMBL/GenBank/DDBJ databases">
        <authorList>
            <person name="Hedman E."/>
            <person name="Englund M."/>
            <person name="Stromberg M."/>
            <person name="Nyberg Akerstrom W."/>
            <person name="Nylinder S."/>
            <person name="Jareborg N."/>
            <person name="Kallberg Y."/>
            <person name="Kronander E."/>
        </authorList>
    </citation>
    <scope>NUCLEOTIDE SEQUENCE [LARGE SCALE GENOMIC DNA]</scope>
</reference>
<feature type="compositionally biased region" description="Polar residues" evidence="1">
    <location>
        <begin position="21"/>
        <end position="34"/>
    </location>
</feature>
<dbReference type="InterPro" id="IPR005312">
    <property type="entry name" value="DUF1759"/>
</dbReference>
<dbReference type="EMBL" id="CAVLGL010000092">
    <property type="protein sequence ID" value="CAK1595325.1"/>
    <property type="molecule type" value="Genomic_DNA"/>
</dbReference>
<feature type="region of interest" description="Disordered" evidence="1">
    <location>
        <begin position="1"/>
        <end position="82"/>
    </location>
</feature>
<evidence type="ECO:0000256" key="1">
    <source>
        <dbReference type="SAM" id="MobiDB-lite"/>
    </source>
</evidence>
<proteinExistence type="predicted"/>
<dbReference type="PANTHER" id="PTHR47331:SF1">
    <property type="entry name" value="GAG-LIKE PROTEIN"/>
    <property type="match status" value="1"/>
</dbReference>
<protein>
    <recommendedName>
        <fullName evidence="4">Gag-like protein</fullName>
    </recommendedName>
</protein>
<feature type="region of interest" description="Disordered" evidence="1">
    <location>
        <begin position="503"/>
        <end position="546"/>
    </location>
</feature>
<name>A0AAV1LIK8_9NEOP</name>
<sequence length="546" mass="61035">MVKTRSTTRKELESKEDENQEVQLQVQPQPTDGNTQKDKQTPTASQLYDVAGSSVKREYRLQQPPASRTGAKSTSTSSSLMARRKKLELEIAKEKAKIQMDLIEKQFQADLTDLMDEKEEIYSPHSDPHDDTKNKKVEQWLDQSQLEHEPPLHAPEFGDQPGKQCPPAAPVAGPCDGTVHMLASALQNLSSISANNRTNNNLLSRMCTPRDLPSYSGDSLEWLQFKQAYDESTEVCGFSPKENLWRLRKCLHGPAKEAVSALMISGTSPDVVIKTLELLYGNADTILSKITQGLKKLPPMSNEYNKDIVSFSVKVQNFIAAVHAVGREEYVQGMHISNIILSKMPTVLISKWSDYSFAIIKEGKKSRLNILGDFLNQEAVKISTTANIHATEARSVGFQQHYKTKPYSNITSRPHAVLVQSTHSDIKCLFCNVAKHKLTECKMFKKALRKDRWRHVKRHGVCYKCLVSRHDRETCPAAVCDKDGCGEAHHRLLHYVRDAGREPRDASRCRATPAGSRAPPRPARATPATPATRPTAATLLEPQLLP</sequence>
<evidence type="ECO:0008006" key="4">
    <source>
        <dbReference type="Google" id="ProtNLM"/>
    </source>
</evidence>
<organism evidence="2 3">
    <name type="scientific">Parnassius mnemosyne</name>
    <name type="common">clouded apollo</name>
    <dbReference type="NCBI Taxonomy" id="213953"/>
    <lineage>
        <taxon>Eukaryota</taxon>
        <taxon>Metazoa</taxon>
        <taxon>Ecdysozoa</taxon>
        <taxon>Arthropoda</taxon>
        <taxon>Hexapoda</taxon>
        <taxon>Insecta</taxon>
        <taxon>Pterygota</taxon>
        <taxon>Neoptera</taxon>
        <taxon>Endopterygota</taxon>
        <taxon>Lepidoptera</taxon>
        <taxon>Glossata</taxon>
        <taxon>Ditrysia</taxon>
        <taxon>Papilionoidea</taxon>
        <taxon>Papilionidae</taxon>
        <taxon>Parnassiinae</taxon>
        <taxon>Parnassini</taxon>
        <taxon>Parnassius</taxon>
        <taxon>Driopa</taxon>
    </lineage>
</organism>
<accession>A0AAV1LIK8</accession>
<gene>
    <name evidence="2" type="ORF">PARMNEM_LOCUS14824</name>
</gene>
<dbReference type="Proteomes" id="UP001314205">
    <property type="component" value="Unassembled WGS sequence"/>
</dbReference>
<dbReference type="AlphaFoldDB" id="A0AAV1LIK8"/>
<dbReference type="Pfam" id="PF03564">
    <property type="entry name" value="DUF1759"/>
    <property type="match status" value="1"/>
</dbReference>
<evidence type="ECO:0000313" key="2">
    <source>
        <dbReference type="EMBL" id="CAK1595325.1"/>
    </source>
</evidence>
<dbReference type="PANTHER" id="PTHR47331">
    <property type="entry name" value="PHD-TYPE DOMAIN-CONTAINING PROTEIN"/>
    <property type="match status" value="1"/>
</dbReference>
<feature type="compositionally biased region" description="Low complexity" evidence="1">
    <location>
        <begin position="510"/>
        <end position="538"/>
    </location>
</feature>
<evidence type="ECO:0000313" key="3">
    <source>
        <dbReference type="Proteomes" id="UP001314205"/>
    </source>
</evidence>
<feature type="compositionally biased region" description="Polar residues" evidence="1">
    <location>
        <begin position="64"/>
        <end position="80"/>
    </location>
</feature>
<keyword evidence="3" id="KW-1185">Reference proteome</keyword>
<comment type="caution">
    <text evidence="2">The sequence shown here is derived from an EMBL/GenBank/DDBJ whole genome shotgun (WGS) entry which is preliminary data.</text>
</comment>